<dbReference type="GO" id="GO:0003677">
    <property type="term" value="F:DNA binding"/>
    <property type="evidence" value="ECO:0007669"/>
    <property type="project" value="InterPro"/>
</dbReference>
<dbReference type="EMBL" id="CAMAPF010000930">
    <property type="protein sequence ID" value="CAH9123121.1"/>
    <property type="molecule type" value="Genomic_DNA"/>
</dbReference>
<accession>A0AAV0EM77</accession>
<proteinExistence type="predicted"/>
<protein>
    <submittedName>
        <fullName evidence="4">Uncharacterized protein</fullName>
    </submittedName>
</protein>
<feature type="domain" description="hAT-like transposase RNase-H fold" evidence="3">
    <location>
        <begin position="138"/>
        <end position="238"/>
    </location>
</feature>
<evidence type="ECO:0000313" key="5">
    <source>
        <dbReference type="Proteomes" id="UP001152523"/>
    </source>
</evidence>
<evidence type="ECO:0000259" key="3">
    <source>
        <dbReference type="Pfam" id="PF14372"/>
    </source>
</evidence>
<organism evidence="4 5">
    <name type="scientific">Cuscuta epithymum</name>
    <dbReference type="NCBI Taxonomy" id="186058"/>
    <lineage>
        <taxon>Eukaryota</taxon>
        <taxon>Viridiplantae</taxon>
        <taxon>Streptophyta</taxon>
        <taxon>Embryophyta</taxon>
        <taxon>Tracheophyta</taxon>
        <taxon>Spermatophyta</taxon>
        <taxon>Magnoliopsida</taxon>
        <taxon>eudicotyledons</taxon>
        <taxon>Gunneridae</taxon>
        <taxon>Pentapetalae</taxon>
        <taxon>asterids</taxon>
        <taxon>lamiids</taxon>
        <taxon>Solanales</taxon>
        <taxon>Convolvulaceae</taxon>
        <taxon>Cuscuteae</taxon>
        <taxon>Cuscuta</taxon>
        <taxon>Cuscuta subgen. Cuscuta</taxon>
    </lineage>
</organism>
<evidence type="ECO:0000313" key="4">
    <source>
        <dbReference type="EMBL" id="CAH9123121.1"/>
    </source>
</evidence>
<dbReference type="PANTHER" id="PTHR23272">
    <property type="entry name" value="BED FINGER-RELATED"/>
    <property type="match status" value="1"/>
</dbReference>
<feature type="coiled-coil region" evidence="1">
    <location>
        <begin position="264"/>
        <end position="291"/>
    </location>
</feature>
<dbReference type="InterPro" id="IPR012337">
    <property type="entry name" value="RNaseH-like_sf"/>
</dbReference>
<gene>
    <name evidence="4" type="ORF">CEPIT_LOCUS24970</name>
</gene>
<dbReference type="AlphaFoldDB" id="A0AAV0EM77"/>
<evidence type="ECO:0000259" key="2">
    <source>
        <dbReference type="Pfam" id="PF05699"/>
    </source>
</evidence>
<dbReference type="Proteomes" id="UP001152523">
    <property type="component" value="Unassembled WGS sequence"/>
</dbReference>
<keyword evidence="5" id="KW-1185">Reference proteome</keyword>
<sequence length="423" mass="47954">MRCVAHILNLIVNDGLGLLNKCIQSIRNAVRYARSSPQRLGMFKKCVEKVKIESKGLVIMDVPTRWNSTFLMLQAALKFRKAFDRLIDDDGHYLGYFIGEKQEQLREGPPFDDDWGKAEVFANFLRPFYEVTLKVCCSNTPTIHTVFGDLVKIQGLLKETGSSLLSSISIPMQAKYDKYWGSLDKVNEYILAAMVLDPRHKLEKLEDYLELIHGDGDKKIEAAITSVKAFLYDLQNVYMNDASMSLQTSQPSVGGSVTTFVVEVMKTSSSMTQVERKLAEKEQQRRAKKAGSINNDVDRYLLDSIEGDENSDFDILNWWRVNGVCKYPLLAYIARDILAIPVSTIASESCFSTSGRVIDPFRSSLSPKMVEALICTQNWLRSTHVALHHEPTIEEMEFCEEIEKELANGQSVENTRLPPRTRK</sequence>
<keyword evidence="1" id="KW-0175">Coiled coil</keyword>
<dbReference type="Pfam" id="PF14372">
    <property type="entry name" value="hAT-like_RNase-H"/>
    <property type="match status" value="1"/>
</dbReference>
<dbReference type="Pfam" id="PF05699">
    <property type="entry name" value="Dimer_Tnp_hAT"/>
    <property type="match status" value="1"/>
</dbReference>
<name>A0AAV0EM77_9ASTE</name>
<dbReference type="InterPro" id="IPR008906">
    <property type="entry name" value="HATC_C_dom"/>
</dbReference>
<dbReference type="GO" id="GO:0046983">
    <property type="term" value="F:protein dimerization activity"/>
    <property type="evidence" value="ECO:0007669"/>
    <property type="project" value="InterPro"/>
</dbReference>
<dbReference type="SUPFAM" id="SSF53098">
    <property type="entry name" value="Ribonuclease H-like"/>
    <property type="match status" value="1"/>
</dbReference>
<dbReference type="PANTHER" id="PTHR23272:SF161">
    <property type="entry name" value="ZINC FINGER BED DOMAIN-CONTAINING PROTEIN RICESLEEPER 1-LIKE"/>
    <property type="match status" value="1"/>
</dbReference>
<comment type="caution">
    <text evidence="4">The sequence shown here is derived from an EMBL/GenBank/DDBJ whole genome shotgun (WGS) entry which is preliminary data.</text>
</comment>
<feature type="domain" description="HAT C-terminal dimerisation" evidence="2">
    <location>
        <begin position="297"/>
        <end position="380"/>
    </location>
</feature>
<reference evidence="4" key="1">
    <citation type="submission" date="2022-07" db="EMBL/GenBank/DDBJ databases">
        <authorList>
            <person name="Macas J."/>
            <person name="Novak P."/>
            <person name="Neumann P."/>
        </authorList>
    </citation>
    <scope>NUCLEOTIDE SEQUENCE</scope>
</reference>
<dbReference type="InterPro" id="IPR025525">
    <property type="entry name" value="hAT-like_transposase_RNase-H"/>
</dbReference>
<evidence type="ECO:0000256" key="1">
    <source>
        <dbReference type="SAM" id="Coils"/>
    </source>
</evidence>